<dbReference type="EMBL" id="CP053586">
    <property type="protein sequence ID" value="WNZ23514.1"/>
    <property type="molecule type" value="Genomic_DNA"/>
</dbReference>
<dbReference type="GO" id="GO:0004350">
    <property type="term" value="F:glutamate-5-semialdehyde dehydrogenase activity"/>
    <property type="evidence" value="ECO:0007669"/>
    <property type="project" value="UniProtKB-UniRule"/>
</dbReference>
<dbReference type="InterPro" id="IPR012134">
    <property type="entry name" value="Glu-5-SA_DH"/>
</dbReference>
<dbReference type="CDD" id="cd07079">
    <property type="entry name" value="ALDH_F18-19_ProA-GPR"/>
    <property type="match status" value="1"/>
</dbReference>
<evidence type="ECO:0000256" key="1">
    <source>
        <dbReference type="ARBA" id="ARBA00004985"/>
    </source>
</evidence>
<evidence type="ECO:0000256" key="2">
    <source>
        <dbReference type="ARBA" id="ARBA00022605"/>
    </source>
</evidence>
<dbReference type="PANTHER" id="PTHR11063">
    <property type="entry name" value="GLUTAMATE SEMIALDEHYDE DEHYDROGENASE"/>
    <property type="match status" value="1"/>
</dbReference>
<dbReference type="InterPro" id="IPR016161">
    <property type="entry name" value="Ald_DH/histidinol_DH"/>
</dbReference>
<keyword evidence="3 7" id="KW-0641">Proline biosynthesis</keyword>
<evidence type="ECO:0000256" key="5">
    <source>
        <dbReference type="ARBA" id="ARBA00023002"/>
    </source>
</evidence>
<dbReference type="HAMAP" id="MF_00412">
    <property type="entry name" value="ProA"/>
    <property type="match status" value="1"/>
</dbReference>
<dbReference type="InterPro" id="IPR000965">
    <property type="entry name" value="GPR_dom"/>
</dbReference>
<proteinExistence type="inferred from homology"/>
<dbReference type="RefSeq" id="WP_316435207.1">
    <property type="nucleotide sequence ID" value="NZ_CP053586.1"/>
</dbReference>
<comment type="pathway">
    <text evidence="1 7">Amino-acid biosynthesis; L-proline biosynthesis; L-glutamate 5-semialdehyde from L-glutamate: step 2/2.</text>
</comment>
<dbReference type="SUPFAM" id="SSF53720">
    <property type="entry name" value="ALDH-like"/>
    <property type="match status" value="1"/>
</dbReference>
<evidence type="ECO:0000256" key="7">
    <source>
        <dbReference type="HAMAP-Rule" id="MF_00412"/>
    </source>
</evidence>
<gene>
    <name evidence="7" type="primary">proA</name>
    <name evidence="9" type="ORF">HJG54_12075</name>
</gene>
<comment type="function">
    <text evidence="7">Catalyzes the NADPH-dependent reduction of L-glutamate 5-phosphate into L-glutamate 5-semialdehyde and phosphate. The product spontaneously undergoes cyclization to form 1-pyrroline-5-carboxylate.</text>
</comment>
<evidence type="ECO:0000259" key="8">
    <source>
        <dbReference type="Pfam" id="PF00171"/>
    </source>
</evidence>
<evidence type="ECO:0000256" key="6">
    <source>
        <dbReference type="ARBA" id="ARBA00049024"/>
    </source>
</evidence>
<feature type="domain" description="Aldehyde dehydrogenase" evidence="8">
    <location>
        <begin position="16"/>
        <end position="239"/>
    </location>
</feature>
<dbReference type="AlphaFoldDB" id="A0AA96WEA3"/>
<sequence length="433" mass="47543">MASLQTLDQGSSSLNASSPDLTTIAQQAQQSSLALSALRGMDRSRALQFMAEALLDRQNDILEANTLDLEASREMAIPELVLEWLKLTPERLQTAGQILQRLSELSDPIQPILNTPSYQVDQCQTYCQLMPLGVIALIYEALPELGAIAAGMCLRSANSLILRGGAEASHSNQIIAETLKLAIEDAGLPGDCLQFLPAEQGDVIRELVTLDRYINLVIPYGRSSLVQQVIRQATAPVLRTAIGNCYLYWSPTGSLDIARWMILDSHQTEPDPVNAIEKVLIHRQHSSTALTMLWNSLKDKGFHLRGDAELASEFPDMFSMVADAAEWNRAYLSDTIAFKVVDSLESAIAWINQHSSGHADCLATESYQESRQFATSINSAIAYINASPRFHRNPKRGTPIALGMSNQKGHRRGLISLESLTTVKYIVQGNGIN</sequence>
<dbReference type="Gene3D" id="3.40.605.10">
    <property type="entry name" value="Aldehyde Dehydrogenase, Chain A, domain 1"/>
    <property type="match status" value="1"/>
</dbReference>
<protein>
    <recommendedName>
        <fullName evidence="7">Gamma-glutamyl phosphate reductase</fullName>
        <shortName evidence="7">GPR</shortName>
        <ecNumber evidence="7">1.2.1.41</ecNumber>
    </recommendedName>
    <alternativeName>
        <fullName evidence="7">Glutamate-5-semialdehyde dehydrogenase</fullName>
    </alternativeName>
    <alternativeName>
        <fullName evidence="7">Glutamyl-gamma-semialdehyde dehydrogenase</fullName>
        <shortName evidence="7">GSA dehydrogenase</shortName>
    </alternativeName>
</protein>
<dbReference type="PANTHER" id="PTHR11063:SF8">
    <property type="entry name" value="DELTA-1-PYRROLINE-5-CARBOXYLATE SYNTHASE"/>
    <property type="match status" value="1"/>
</dbReference>
<evidence type="ECO:0000256" key="3">
    <source>
        <dbReference type="ARBA" id="ARBA00022650"/>
    </source>
</evidence>
<accession>A0AA96WEA3</accession>
<dbReference type="Gene3D" id="3.40.309.10">
    <property type="entry name" value="Aldehyde Dehydrogenase, Chain A, domain 2"/>
    <property type="match status" value="1"/>
</dbReference>
<dbReference type="InterPro" id="IPR016163">
    <property type="entry name" value="Ald_DH_C"/>
</dbReference>
<dbReference type="InterPro" id="IPR015590">
    <property type="entry name" value="Aldehyde_DH_dom"/>
</dbReference>
<comment type="subcellular location">
    <subcellularLocation>
        <location evidence="7">Cytoplasm</location>
    </subcellularLocation>
</comment>
<dbReference type="NCBIfam" id="NF001221">
    <property type="entry name" value="PRK00197.1"/>
    <property type="match status" value="1"/>
</dbReference>
<dbReference type="InterPro" id="IPR016162">
    <property type="entry name" value="Ald_DH_N"/>
</dbReference>
<dbReference type="PIRSF" id="PIRSF000151">
    <property type="entry name" value="GPR"/>
    <property type="match status" value="1"/>
</dbReference>
<keyword evidence="2 7" id="KW-0028">Amino-acid biosynthesis</keyword>
<evidence type="ECO:0000313" key="9">
    <source>
        <dbReference type="EMBL" id="WNZ23514.1"/>
    </source>
</evidence>
<dbReference type="GO" id="GO:0055129">
    <property type="term" value="P:L-proline biosynthetic process"/>
    <property type="evidence" value="ECO:0007669"/>
    <property type="project" value="UniProtKB-UniRule"/>
</dbReference>
<dbReference type="GO" id="GO:0005737">
    <property type="term" value="C:cytoplasm"/>
    <property type="evidence" value="ECO:0007669"/>
    <property type="project" value="UniProtKB-SubCell"/>
</dbReference>
<dbReference type="Pfam" id="PF00171">
    <property type="entry name" value="Aldedh"/>
    <property type="match status" value="1"/>
</dbReference>
<dbReference type="GO" id="GO:0050661">
    <property type="term" value="F:NADP binding"/>
    <property type="evidence" value="ECO:0007669"/>
    <property type="project" value="InterPro"/>
</dbReference>
<comment type="similarity">
    <text evidence="7">Belongs to the gamma-glutamyl phosphate reductase family.</text>
</comment>
<evidence type="ECO:0000256" key="4">
    <source>
        <dbReference type="ARBA" id="ARBA00022857"/>
    </source>
</evidence>
<name>A0AA96WEA3_9CYAN</name>
<organism evidence="9">
    <name type="scientific">Leptolyngbya sp. NK1-12</name>
    <dbReference type="NCBI Taxonomy" id="2547451"/>
    <lineage>
        <taxon>Bacteria</taxon>
        <taxon>Bacillati</taxon>
        <taxon>Cyanobacteriota</taxon>
        <taxon>Cyanophyceae</taxon>
        <taxon>Leptolyngbyales</taxon>
        <taxon>Leptolyngbyaceae</taxon>
        <taxon>Leptolyngbya group</taxon>
        <taxon>Leptolyngbya</taxon>
    </lineage>
</organism>
<reference evidence="9" key="1">
    <citation type="submission" date="2020-05" db="EMBL/GenBank/DDBJ databases">
        <authorList>
            <person name="Zhu T."/>
            <person name="Keshari N."/>
            <person name="Lu X."/>
        </authorList>
    </citation>
    <scope>NUCLEOTIDE SEQUENCE</scope>
    <source>
        <strain evidence="9">NK1-12</strain>
    </source>
</reference>
<keyword evidence="7" id="KW-0963">Cytoplasm</keyword>
<dbReference type="EC" id="1.2.1.41" evidence="7"/>
<keyword evidence="5 7" id="KW-0560">Oxidoreductase</keyword>
<comment type="catalytic activity">
    <reaction evidence="6 7">
        <text>L-glutamate 5-semialdehyde + phosphate + NADP(+) = L-glutamyl 5-phosphate + NADPH + H(+)</text>
        <dbReference type="Rhea" id="RHEA:19541"/>
        <dbReference type="ChEBI" id="CHEBI:15378"/>
        <dbReference type="ChEBI" id="CHEBI:43474"/>
        <dbReference type="ChEBI" id="CHEBI:57783"/>
        <dbReference type="ChEBI" id="CHEBI:58066"/>
        <dbReference type="ChEBI" id="CHEBI:58274"/>
        <dbReference type="ChEBI" id="CHEBI:58349"/>
        <dbReference type="EC" id="1.2.1.41"/>
    </reaction>
</comment>
<keyword evidence="4 7" id="KW-0521">NADP</keyword>